<sequence length="67" mass="7603">MALQSYKNPNLLHYSQPISTVLCYLPPSSSNQPPQIVLNILQPSDTSTSFAIRLLMQHPLWHSCHMI</sequence>
<protein>
    <submittedName>
        <fullName evidence="1">Uncharacterized protein</fullName>
    </submittedName>
</protein>
<keyword evidence="2" id="KW-1185">Reference proteome</keyword>
<name>A0A9P0HS80_NEZVI</name>
<accession>A0A9P0HS80</accession>
<proteinExistence type="predicted"/>
<evidence type="ECO:0000313" key="1">
    <source>
        <dbReference type="EMBL" id="CAH1406461.1"/>
    </source>
</evidence>
<dbReference type="Proteomes" id="UP001152798">
    <property type="component" value="Chromosome 6"/>
</dbReference>
<reference evidence="1" key="1">
    <citation type="submission" date="2022-01" db="EMBL/GenBank/DDBJ databases">
        <authorList>
            <person name="King R."/>
        </authorList>
    </citation>
    <scope>NUCLEOTIDE SEQUENCE</scope>
</reference>
<evidence type="ECO:0000313" key="2">
    <source>
        <dbReference type="Proteomes" id="UP001152798"/>
    </source>
</evidence>
<organism evidence="1 2">
    <name type="scientific">Nezara viridula</name>
    <name type="common">Southern green stink bug</name>
    <name type="synonym">Cimex viridulus</name>
    <dbReference type="NCBI Taxonomy" id="85310"/>
    <lineage>
        <taxon>Eukaryota</taxon>
        <taxon>Metazoa</taxon>
        <taxon>Ecdysozoa</taxon>
        <taxon>Arthropoda</taxon>
        <taxon>Hexapoda</taxon>
        <taxon>Insecta</taxon>
        <taxon>Pterygota</taxon>
        <taxon>Neoptera</taxon>
        <taxon>Paraneoptera</taxon>
        <taxon>Hemiptera</taxon>
        <taxon>Heteroptera</taxon>
        <taxon>Panheteroptera</taxon>
        <taxon>Pentatomomorpha</taxon>
        <taxon>Pentatomoidea</taxon>
        <taxon>Pentatomidae</taxon>
        <taxon>Pentatominae</taxon>
        <taxon>Nezara</taxon>
    </lineage>
</organism>
<dbReference type="EMBL" id="OV725082">
    <property type="protein sequence ID" value="CAH1406461.1"/>
    <property type="molecule type" value="Genomic_DNA"/>
</dbReference>
<gene>
    <name evidence="1" type="ORF">NEZAVI_LOCUS14389</name>
</gene>
<dbReference type="AlphaFoldDB" id="A0A9P0HS80"/>